<evidence type="ECO:0000256" key="3">
    <source>
        <dbReference type="SAM" id="MobiDB-lite"/>
    </source>
</evidence>
<feature type="compositionally biased region" description="Low complexity" evidence="3">
    <location>
        <begin position="400"/>
        <end position="412"/>
    </location>
</feature>
<feature type="domain" description="Transcription factor MYC/MYB N-terminal" evidence="4">
    <location>
        <begin position="15"/>
        <end position="249"/>
    </location>
</feature>
<dbReference type="AlphaFoldDB" id="A0AAQ3TYB6"/>
<evidence type="ECO:0000313" key="6">
    <source>
        <dbReference type="Proteomes" id="UP001341281"/>
    </source>
</evidence>
<dbReference type="Proteomes" id="UP001341281">
    <property type="component" value="Chromosome 06"/>
</dbReference>
<dbReference type="PANTHER" id="PTHR46633">
    <property type="entry name" value="TRANSCRIPTION FACTOR MYC/MYB-RELATED"/>
    <property type="match status" value="1"/>
</dbReference>
<protein>
    <recommendedName>
        <fullName evidence="4">Transcription factor MYC/MYB N-terminal domain-containing protein</fullName>
    </recommendedName>
</protein>
<dbReference type="Pfam" id="PF14215">
    <property type="entry name" value="bHLH-MYC_N"/>
    <property type="match status" value="1"/>
</dbReference>
<evidence type="ECO:0000259" key="4">
    <source>
        <dbReference type="Pfam" id="PF14215"/>
    </source>
</evidence>
<feature type="region of interest" description="Disordered" evidence="3">
    <location>
        <begin position="391"/>
        <end position="412"/>
    </location>
</feature>
<organism evidence="5 6">
    <name type="scientific">Paspalum notatum var. saurae</name>
    <dbReference type="NCBI Taxonomy" id="547442"/>
    <lineage>
        <taxon>Eukaryota</taxon>
        <taxon>Viridiplantae</taxon>
        <taxon>Streptophyta</taxon>
        <taxon>Embryophyta</taxon>
        <taxon>Tracheophyta</taxon>
        <taxon>Spermatophyta</taxon>
        <taxon>Magnoliopsida</taxon>
        <taxon>Liliopsida</taxon>
        <taxon>Poales</taxon>
        <taxon>Poaceae</taxon>
        <taxon>PACMAD clade</taxon>
        <taxon>Panicoideae</taxon>
        <taxon>Andropogonodae</taxon>
        <taxon>Paspaleae</taxon>
        <taxon>Paspalinae</taxon>
        <taxon>Paspalum</taxon>
    </lineage>
</organism>
<dbReference type="InterPro" id="IPR025610">
    <property type="entry name" value="MYC/MYB_N"/>
</dbReference>
<keyword evidence="2" id="KW-0804">Transcription</keyword>
<accession>A0AAQ3TYB6</accession>
<dbReference type="PANTHER" id="PTHR46633:SF2">
    <property type="entry name" value="OS06G0233800 PROTEIN"/>
    <property type="match status" value="1"/>
</dbReference>
<reference evidence="5 6" key="1">
    <citation type="submission" date="2024-02" db="EMBL/GenBank/DDBJ databases">
        <title>High-quality chromosome-scale genome assembly of Pensacola bahiagrass (Paspalum notatum Flugge var. saurae).</title>
        <authorList>
            <person name="Vega J.M."/>
            <person name="Podio M."/>
            <person name="Orjuela J."/>
            <person name="Siena L.A."/>
            <person name="Pessino S.C."/>
            <person name="Combes M.C."/>
            <person name="Mariac C."/>
            <person name="Albertini E."/>
            <person name="Pupilli F."/>
            <person name="Ortiz J.P.A."/>
            <person name="Leblanc O."/>
        </authorList>
    </citation>
    <scope>NUCLEOTIDE SEQUENCE [LARGE SCALE GENOMIC DNA]</scope>
    <source>
        <strain evidence="5">R1</strain>
        <tissue evidence="5">Leaf</tissue>
    </source>
</reference>
<name>A0AAQ3TYB6_PASNO</name>
<keyword evidence="1" id="KW-0805">Transcription regulation</keyword>
<dbReference type="EMBL" id="CP144750">
    <property type="protein sequence ID" value="WVZ81828.1"/>
    <property type="molecule type" value="Genomic_DNA"/>
</dbReference>
<gene>
    <name evidence="5" type="ORF">U9M48_029165</name>
</gene>
<sequence length="431" mass="45230">MEEQLGAPVAVTHLLQHTLRSLCTGGDATAAPQWVYAVFWRILPRNYPPPKWDLPGAAYDRTRGNRRNWILAWEDGFCNFAAAATTTTPAAACGQEGAAAAVGYAGDCEAAAVHQEAAAAGKQQQQPQGLQPELFFKMSHDIYNYGEGLIGKVAADHSHKWVFKEPQEHEINLIASWTNPADSSSSSCYRWLSHHHDLLLQHPRTWEAQFQSGVQTIALIAVREGVVQLGSMRKVAEDLSYVVMLRRKFGYLESIPGVLLPHPSSAGVMFPGAGCVGLAGLGAPPDIAAAPCWPPGLMPPPPPTHPAGPPPFELYDPYGGATVAAAPMHIMPSMSSLEALLSKLPSVVPAPPAGPGPAPGGTVALAPAAASKEEEEAEADEYSQQCHGVVHVASNGAGGESTSTSASPAAAPVSSSYFVNVGSSSNPGEGF</sequence>
<proteinExistence type="predicted"/>
<keyword evidence="6" id="KW-1185">Reference proteome</keyword>
<evidence type="ECO:0000256" key="2">
    <source>
        <dbReference type="ARBA" id="ARBA00023163"/>
    </source>
</evidence>
<evidence type="ECO:0000313" key="5">
    <source>
        <dbReference type="EMBL" id="WVZ81828.1"/>
    </source>
</evidence>
<evidence type="ECO:0000256" key="1">
    <source>
        <dbReference type="ARBA" id="ARBA00023015"/>
    </source>
</evidence>